<comment type="similarity">
    <text evidence="1">Belongs to the CbxX/CfxQ family.</text>
</comment>
<accession>Q0RU43</accession>
<dbReference type="SUPFAM" id="SSF52540">
    <property type="entry name" value="P-loop containing nucleoside triphosphate hydrolases"/>
    <property type="match status" value="3"/>
</dbReference>
<dbReference type="InterPro" id="IPR050773">
    <property type="entry name" value="CbxX/CfxQ_RuBisCO_ESX"/>
</dbReference>
<keyword evidence="7" id="KW-1185">Reference proteome</keyword>
<dbReference type="PANTHER" id="PTHR43392">
    <property type="entry name" value="AAA-TYPE ATPASE FAMILY PROTEIN / ANKYRIN REPEAT FAMILY PROTEIN"/>
    <property type="match status" value="1"/>
</dbReference>
<dbReference type="Pfam" id="PF00004">
    <property type="entry name" value="AAA"/>
    <property type="match status" value="3"/>
</dbReference>
<dbReference type="Pfam" id="PF17866">
    <property type="entry name" value="AAA_lid_6"/>
    <property type="match status" value="1"/>
</dbReference>
<reference evidence="6 7" key="1">
    <citation type="journal article" date="2007" name="Genome Res.">
        <title>Genome characteristics of facultatively symbiotic Frankia sp. strains reflect host range and host plant biogeography.</title>
        <authorList>
            <person name="Normand P."/>
            <person name="Lapierre P."/>
            <person name="Tisa L.S."/>
            <person name="Gogarten J.P."/>
            <person name="Alloisio N."/>
            <person name="Bagnarol E."/>
            <person name="Bassi C.A."/>
            <person name="Berry A.M."/>
            <person name="Bickhart D.M."/>
            <person name="Choisne N."/>
            <person name="Couloux A."/>
            <person name="Cournoyer B."/>
            <person name="Cruveiller S."/>
            <person name="Daubin V."/>
            <person name="Demange N."/>
            <person name="Francino M.P."/>
            <person name="Goltsman E."/>
            <person name="Huang Y."/>
            <person name="Kopp O.R."/>
            <person name="Labarre L."/>
            <person name="Lapidus A."/>
            <person name="Lavire C."/>
            <person name="Marechal J."/>
            <person name="Martinez M."/>
            <person name="Mastronunzio J.E."/>
            <person name="Mullin B.C."/>
            <person name="Niemann J."/>
            <person name="Pujic P."/>
            <person name="Rawnsley T."/>
            <person name="Rouy Z."/>
            <person name="Schenowitz C."/>
            <person name="Sellstedt A."/>
            <person name="Tavares F."/>
            <person name="Tomkins J.P."/>
            <person name="Vallenet D."/>
            <person name="Valverde C."/>
            <person name="Wall L.G."/>
            <person name="Wang Y."/>
            <person name="Medigue C."/>
            <person name="Benson D.R."/>
        </authorList>
    </citation>
    <scope>NUCLEOTIDE SEQUENCE [LARGE SCALE GENOMIC DNA]</scope>
    <source>
        <strain evidence="7">DSM 45986 / CECT 9034 / ACN14a</strain>
    </source>
</reference>
<dbReference type="CDD" id="cd00009">
    <property type="entry name" value="AAA"/>
    <property type="match status" value="1"/>
</dbReference>
<feature type="region of interest" description="Disordered" evidence="4">
    <location>
        <begin position="147"/>
        <end position="178"/>
    </location>
</feature>
<evidence type="ECO:0000256" key="3">
    <source>
        <dbReference type="ARBA" id="ARBA00022840"/>
    </source>
</evidence>
<feature type="domain" description="AAA+ ATPase" evidence="5">
    <location>
        <begin position="717"/>
        <end position="855"/>
    </location>
</feature>
<dbReference type="InterPro" id="IPR003959">
    <property type="entry name" value="ATPase_AAA_core"/>
</dbReference>
<protein>
    <submittedName>
        <fullName evidence="6">Sporulation protein (Partial match)</fullName>
    </submittedName>
</protein>
<dbReference type="Gene3D" id="3.40.50.300">
    <property type="entry name" value="P-loop containing nucleotide triphosphate hydrolases"/>
    <property type="match status" value="3"/>
</dbReference>
<sequence length="1222" mass="131203">MTVPTDPAGGGGSPRSAERLSSAFRYTGDPLFVLHGPGVLDALVCRDYLERDFEAALWEELSAAGFERIVFWTPWEKGLYFRDADSSAGRPRGTGSPLGTGSPRGIGASETANAAGPVPPPAAPGGPAGGTMRFFNGPMGAVNRLGAGRLGPGRPSGPGGPGAGAAVGTGRPPAASTVGSMTDGAAVRLLATWLSPRGPRNPLRTAAVFLSTPELLTHLRPEAVRPLAGLFGELTGGPRTDHLCVLISGESDRSRIIAEVRRTGLFTTLADWLEGTAADGCYGYVGHAPPAEIERAIHRTRLVDGLDIGDWAGLPRLAAAMSAESNATRKWLSTMQLWARERRPLDGPELAKAGHLTGGSPDGRSAWERLDAMTGLGTVKEHVRRLAGATRLLAARPAGSGRRAQAGSHHLVFTGGPGTGKTTVARLIGEIYRDLGILARGHVRAPEVSQLVAGYEGQTAIAVNREADEALDGVLFIDEAYRLTERRDSPFGQEAVNALLSRMENDRERLVVIVAGYQGEMKRFLDANPGLRGRFPEANIIHFPDYEPDELTDILLRNLADIGLTWEPDTEEALRTVVAGIHRLRDERFSNAREMRSLADDLQANWSSRVQRAAGAVDLGKRPAGDDGRAAAWAAEQETAAPGDLAALWERPLLRADIPGRYAMHLPGQAPPIDEVLAGLAELIGLGQVKAHIRELAGTMQLLAARPAGSGRRAPAGSHHLVFTGGPGTGKTTVARLIGEIYRAIGVLRRGHVRAPEVSQLVAGYEGQTAIAVNREADEALDGVLFIDEAYRLTERRDSPFGQEAVNALLSRMENDRERLVVIVAGYQEHMRRFLDANPGLRGRFPEANIIHFPDYEPDELTTILLRQLTAGGLTWEPETEQALRAVVAGMYRRRGEDFSNARAMRSLADELRARWSGRVLADGGPGGDPARLAALWERPLLPADIPERLQRDLPGRVPPIEQVLAALDALVGMGPVRASLEALQRRLRHRQRIGAPGVVAPHLLFLGPPGTGKTTVARLVGEMFAALGLLSKGHVVEVKREDLVAGYLGQTEQKTSDAIAKAIGGVLFIDEAYALARGGPQDFGREAINTLVPAMENLRGRLVVIAAGYPGSMREFLAVNEGLPSRFGETIEFPDYEPNDLVEILERMAGAAGYRLDPAARPAAADWFRRRRDADGPAFANARTARGLLDRMEDRLTARMAQRPDADQAELTTLTEADLPA</sequence>
<dbReference type="GO" id="GO:0005524">
    <property type="term" value="F:ATP binding"/>
    <property type="evidence" value="ECO:0007669"/>
    <property type="project" value="UniProtKB-KW"/>
</dbReference>
<dbReference type="PANTHER" id="PTHR43392:SF2">
    <property type="entry name" value="AAA-TYPE ATPASE FAMILY PROTEIN _ ANKYRIN REPEAT FAMILY PROTEIN"/>
    <property type="match status" value="1"/>
</dbReference>
<dbReference type="SMART" id="SM00382">
    <property type="entry name" value="AAA"/>
    <property type="match status" value="3"/>
</dbReference>
<feature type="domain" description="AAA+ ATPase" evidence="5">
    <location>
        <begin position="407"/>
        <end position="545"/>
    </location>
</feature>
<name>Q0RU43_FRAAA</name>
<dbReference type="KEGG" id="fal:FRAAL0223"/>
<dbReference type="GO" id="GO:0016887">
    <property type="term" value="F:ATP hydrolysis activity"/>
    <property type="evidence" value="ECO:0007669"/>
    <property type="project" value="InterPro"/>
</dbReference>
<dbReference type="HOGENOM" id="CLU_007436_0_0_11"/>
<evidence type="ECO:0000313" key="6">
    <source>
        <dbReference type="EMBL" id="CAJ58901.1"/>
    </source>
</evidence>
<feature type="region of interest" description="Disordered" evidence="4">
    <location>
        <begin position="83"/>
        <end position="133"/>
    </location>
</feature>
<dbReference type="RefSeq" id="WP_011601482.1">
    <property type="nucleotide sequence ID" value="NC_008278.1"/>
</dbReference>
<dbReference type="PRINTS" id="PR00819">
    <property type="entry name" value="CBXCFQXSUPER"/>
</dbReference>
<feature type="domain" description="AAA+ ATPase" evidence="5">
    <location>
        <begin position="1000"/>
        <end position="1138"/>
    </location>
</feature>
<organism evidence="6 7">
    <name type="scientific">Frankia alni (strain DSM 45986 / CECT 9034 / ACN14a)</name>
    <dbReference type="NCBI Taxonomy" id="326424"/>
    <lineage>
        <taxon>Bacteria</taxon>
        <taxon>Bacillati</taxon>
        <taxon>Actinomycetota</taxon>
        <taxon>Actinomycetes</taxon>
        <taxon>Frankiales</taxon>
        <taxon>Frankiaceae</taxon>
        <taxon>Frankia</taxon>
    </lineage>
</organism>
<keyword evidence="3" id="KW-0067">ATP-binding</keyword>
<dbReference type="InterPro" id="IPR027417">
    <property type="entry name" value="P-loop_NTPase"/>
</dbReference>
<dbReference type="Gene3D" id="1.10.8.60">
    <property type="match status" value="3"/>
</dbReference>
<feature type="compositionally biased region" description="Gly residues" evidence="4">
    <location>
        <begin position="148"/>
        <end position="167"/>
    </location>
</feature>
<dbReference type="OrthoDB" id="9806903at2"/>
<evidence type="ECO:0000259" key="5">
    <source>
        <dbReference type="SMART" id="SM00382"/>
    </source>
</evidence>
<dbReference type="EMBL" id="CT573213">
    <property type="protein sequence ID" value="CAJ58901.1"/>
    <property type="molecule type" value="Genomic_DNA"/>
</dbReference>
<evidence type="ECO:0000256" key="1">
    <source>
        <dbReference type="ARBA" id="ARBA00010378"/>
    </source>
</evidence>
<evidence type="ECO:0000256" key="4">
    <source>
        <dbReference type="SAM" id="MobiDB-lite"/>
    </source>
</evidence>
<gene>
    <name evidence="6" type="ordered locus">FRAAL0223</name>
</gene>
<dbReference type="eggNOG" id="COG0464">
    <property type="taxonomic scope" value="Bacteria"/>
</dbReference>
<proteinExistence type="inferred from homology"/>
<dbReference type="InterPro" id="IPR003593">
    <property type="entry name" value="AAA+_ATPase"/>
</dbReference>
<evidence type="ECO:0000313" key="7">
    <source>
        <dbReference type="Proteomes" id="UP000000657"/>
    </source>
</evidence>
<evidence type="ECO:0000256" key="2">
    <source>
        <dbReference type="ARBA" id="ARBA00022741"/>
    </source>
</evidence>
<dbReference type="InterPro" id="IPR000641">
    <property type="entry name" value="CbxX/CfxQ"/>
</dbReference>
<dbReference type="AlphaFoldDB" id="Q0RU43"/>
<dbReference type="STRING" id="326424.FRAAL0223"/>
<dbReference type="Proteomes" id="UP000000657">
    <property type="component" value="Chromosome"/>
</dbReference>
<keyword evidence="2" id="KW-0547">Nucleotide-binding</keyword>
<dbReference type="FunFam" id="3.40.50.300:FF:000216">
    <property type="entry name" value="Type VII secretion ATPase EccA"/>
    <property type="match status" value="3"/>
</dbReference>
<feature type="region of interest" description="Disordered" evidence="4">
    <location>
        <begin position="1203"/>
        <end position="1222"/>
    </location>
</feature>
<dbReference type="InterPro" id="IPR041627">
    <property type="entry name" value="AAA_lid_6"/>
</dbReference>